<name>A0ABS4KT99_9CLOT</name>
<keyword evidence="1 2" id="KW-0807">Transducer</keyword>
<dbReference type="RefSeq" id="WP_245331563.1">
    <property type="nucleotide sequence ID" value="NZ_JAGGLM010000012.1"/>
</dbReference>
<gene>
    <name evidence="4" type="ORF">J2Z42_001968</name>
</gene>
<evidence type="ECO:0000313" key="5">
    <source>
        <dbReference type="Proteomes" id="UP001519307"/>
    </source>
</evidence>
<dbReference type="PANTHER" id="PTHR32089">
    <property type="entry name" value="METHYL-ACCEPTING CHEMOTAXIS PROTEIN MCPB"/>
    <property type="match status" value="1"/>
</dbReference>
<dbReference type="Pfam" id="PF00015">
    <property type="entry name" value="MCPsignal"/>
    <property type="match status" value="1"/>
</dbReference>
<dbReference type="EMBL" id="JAGGLM010000012">
    <property type="protein sequence ID" value="MBP2033265.1"/>
    <property type="molecule type" value="Genomic_DNA"/>
</dbReference>
<dbReference type="Gene3D" id="1.10.287.950">
    <property type="entry name" value="Methyl-accepting chemotaxis protein"/>
    <property type="match status" value="1"/>
</dbReference>
<organism evidence="4 5">
    <name type="scientific">Clostridium algifaecis</name>
    <dbReference type="NCBI Taxonomy" id="1472040"/>
    <lineage>
        <taxon>Bacteria</taxon>
        <taxon>Bacillati</taxon>
        <taxon>Bacillota</taxon>
        <taxon>Clostridia</taxon>
        <taxon>Eubacteriales</taxon>
        <taxon>Clostridiaceae</taxon>
        <taxon>Clostridium</taxon>
    </lineage>
</organism>
<dbReference type="PROSITE" id="PS50111">
    <property type="entry name" value="CHEMOTAXIS_TRANSDUC_2"/>
    <property type="match status" value="1"/>
</dbReference>
<evidence type="ECO:0000259" key="3">
    <source>
        <dbReference type="PROSITE" id="PS50111"/>
    </source>
</evidence>
<evidence type="ECO:0000256" key="1">
    <source>
        <dbReference type="ARBA" id="ARBA00023224"/>
    </source>
</evidence>
<feature type="domain" description="Methyl-accepting transducer" evidence="3">
    <location>
        <begin position="1"/>
        <end position="174"/>
    </location>
</feature>
<evidence type="ECO:0000313" key="4">
    <source>
        <dbReference type="EMBL" id="MBP2033265.1"/>
    </source>
</evidence>
<reference evidence="4 5" key="1">
    <citation type="submission" date="2021-03" db="EMBL/GenBank/DDBJ databases">
        <title>Genomic Encyclopedia of Type Strains, Phase IV (KMG-IV): sequencing the most valuable type-strain genomes for metagenomic binning, comparative biology and taxonomic classification.</title>
        <authorList>
            <person name="Goeker M."/>
        </authorList>
    </citation>
    <scope>NUCLEOTIDE SEQUENCE [LARGE SCALE GENOMIC DNA]</scope>
    <source>
        <strain evidence="4 5">DSM 28783</strain>
    </source>
</reference>
<dbReference type="Proteomes" id="UP001519307">
    <property type="component" value="Unassembled WGS sequence"/>
</dbReference>
<comment type="caution">
    <text evidence="4">The sequence shown here is derived from an EMBL/GenBank/DDBJ whole genome shotgun (WGS) entry which is preliminary data.</text>
</comment>
<dbReference type="PANTHER" id="PTHR32089:SF112">
    <property type="entry name" value="LYSOZYME-LIKE PROTEIN-RELATED"/>
    <property type="match status" value="1"/>
</dbReference>
<keyword evidence="5" id="KW-1185">Reference proteome</keyword>
<dbReference type="SMART" id="SM00283">
    <property type="entry name" value="MA"/>
    <property type="match status" value="1"/>
</dbReference>
<accession>A0ABS4KT99</accession>
<proteinExistence type="predicted"/>
<dbReference type="InterPro" id="IPR004089">
    <property type="entry name" value="MCPsignal_dom"/>
</dbReference>
<protein>
    <submittedName>
        <fullName evidence="4">Methyl-accepting chemotaxis protein</fullName>
    </submittedName>
</protein>
<evidence type="ECO:0000256" key="2">
    <source>
        <dbReference type="PROSITE-ProRule" id="PRU00284"/>
    </source>
</evidence>
<sequence>MEVSEEKQNKEIEMANELQAFSQELAASSEELATSTQKMSSNSENVGNLINETQEGISSMDDIIKYIKSIADTTNLLGLNASIEAARAGEHGRGFSVVAGEIRKLAANSKDSTRQINDTLAKIKENINSIVNVLNEFSSSSKTQAAQAEQIAAGSQKLSELSTKLLNISGNTNK</sequence>
<dbReference type="SUPFAM" id="SSF58104">
    <property type="entry name" value="Methyl-accepting chemotaxis protein (MCP) signaling domain"/>
    <property type="match status" value="1"/>
</dbReference>